<dbReference type="CDD" id="cd00086">
    <property type="entry name" value="homeodomain"/>
    <property type="match status" value="1"/>
</dbReference>
<evidence type="ECO:0000256" key="4">
    <source>
        <dbReference type="PROSITE-ProRule" id="PRU00108"/>
    </source>
</evidence>
<keyword evidence="1 4" id="KW-0238">DNA-binding</keyword>
<evidence type="ECO:0000256" key="3">
    <source>
        <dbReference type="ARBA" id="ARBA00023242"/>
    </source>
</evidence>
<dbReference type="PROSITE" id="PS50071">
    <property type="entry name" value="HOMEOBOX_2"/>
    <property type="match status" value="1"/>
</dbReference>
<evidence type="ECO:0000259" key="7">
    <source>
        <dbReference type="PROSITE" id="PS50071"/>
    </source>
</evidence>
<feature type="DNA-binding region" description="Homeobox" evidence="4">
    <location>
        <begin position="403"/>
        <end position="462"/>
    </location>
</feature>
<dbReference type="OrthoDB" id="6159439at2759"/>
<dbReference type="InterPro" id="IPR001356">
    <property type="entry name" value="HD"/>
</dbReference>
<sequence>MAFPHLAYDQFAPNFISLKQAERERLTPQIPLPGSLGAVCLSGAGAQLTHPVKSSTIVQPPPTVLTSMAEEQKKIMLLGAGMMAANTKMQSGNFLQPNGLADEQTRMILFGASMMANTMLHTALPQMKQMPEALPTIKLETRLAETNDTTTAANMGVAGPLFSPTTSDAATFGDAATFIVAGPLPPAPAVVITHEMKAELAKLKDLFDSGLLPGHLYEAKLKKMLGLPSAVRAETLYPPSCDSAPNVTNGSLPVGYARIEDGSQPVAYAQIEGYSAHREALAWSNHFRSGGFGTSDNVNPVNPVNPANHLRSGGFGIDIDDVIDVLTMCSDGSDDSHDSRCRSADTHDTHATQGQECRVPGPVNVFAFPTQEQDHYDDEEEKESCKEDDNEGSLCEGKRRAPMATPRWSILREQKQLLEEFFKAVPFPSHAARIALAEQLGVSCQQVKAWFRNKRYLIRQAQRKSKS</sequence>
<name>A0A0M0JNY2_9EUKA</name>
<gene>
    <name evidence="8" type="ORF">Ctob_007038</name>
</gene>
<dbReference type="PANTHER" id="PTHR24327">
    <property type="entry name" value="HOMEOBOX PROTEIN"/>
    <property type="match status" value="1"/>
</dbReference>
<evidence type="ECO:0000256" key="6">
    <source>
        <dbReference type="SAM" id="MobiDB-lite"/>
    </source>
</evidence>
<evidence type="ECO:0000256" key="5">
    <source>
        <dbReference type="RuleBase" id="RU000682"/>
    </source>
</evidence>
<evidence type="ECO:0000313" key="9">
    <source>
        <dbReference type="Proteomes" id="UP000037460"/>
    </source>
</evidence>
<feature type="domain" description="Homeobox" evidence="7">
    <location>
        <begin position="401"/>
        <end position="461"/>
    </location>
</feature>
<dbReference type="SUPFAM" id="SSF46689">
    <property type="entry name" value="Homeodomain-like"/>
    <property type="match status" value="1"/>
</dbReference>
<evidence type="ECO:0000256" key="2">
    <source>
        <dbReference type="ARBA" id="ARBA00023155"/>
    </source>
</evidence>
<dbReference type="PANTHER" id="PTHR24327:SF41">
    <property type="entry name" value="BRAIN-SPECIFIC HOMEOBOX PROTEIN"/>
    <property type="match status" value="1"/>
</dbReference>
<keyword evidence="9" id="KW-1185">Reference proteome</keyword>
<dbReference type="AlphaFoldDB" id="A0A0M0JNY2"/>
<dbReference type="Pfam" id="PF00046">
    <property type="entry name" value="Homeodomain"/>
    <property type="match status" value="1"/>
</dbReference>
<feature type="region of interest" description="Disordered" evidence="6">
    <location>
        <begin position="374"/>
        <end position="399"/>
    </location>
</feature>
<dbReference type="Gene3D" id="1.10.10.60">
    <property type="entry name" value="Homeodomain-like"/>
    <property type="match status" value="1"/>
</dbReference>
<dbReference type="EMBL" id="JWZX01002635">
    <property type="protein sequence ID" value="KOO27997.1"/>
    <property type="molecule type" value="Genomic_DNA"/>
</dbReference>
<proteinExistence type="predicted"/>
<protein>
    <recommendedName>
        <fullName evidence="7">Homeobox domain-containing protein</fullName>
    </recommendedName>
</protein>
<accession>A0A0M0JNY2</accession>
<dbReference type="SMART" id="SM00389">
    <property type="entry name" value="HOX"/>
    <property type="match status" value="1"/>
</dbReference>
<dbReference type="InterPro" id="IPR009057">
    <property type="entry name" value="Homeodomain-like_sf"/>
</dbReference>
<keyword evidence="3 4" id="KW-0539">Nucleus</keyword>
<evidence type="ECO:0000313" key="8">
    <source>
        <dbReference type="EMBL" id="KOO27997.1"/>
    </source>
</evidence>
<dbReference type="GO" id="GO:0000978">
    <property type="term" value="F:RNA polymerase II cis-regulatory region sequence-specific DNA binding"/>
    <property type="evidence" value="ECO:0007669"/>
    <property type="project" value="TreeGrafter"/>
</dbReference>
<comment type="caution">
    <text evidence="8">The sequence shown here is derived from an EMBL/GenBank/DDBJ whole genome shotgun (WGS) entry which is preliminary data.</text>
</comment>
<feature type="compositionally biased region" description="Acidic residues" evidence="6">
    <location>
        <begin position="375"/>
        <end position="391"/>
    </location>
</feature>
<dbReference type="InterPro" id="IPR050460">
    <property type="entry name" value="Distal-less_Homeobox_TF"/>
</dbReference>
<reference evidence="9" key="1">
    <citation type="journal article" date="2015" name="PLoS Genet.">
        <title>Genome Sequence and Transcriptome Analyses of Chrysochromulina tobin: Metabolic Tools for Enhanced Algal Fitness in the Prominent Order Prymnesiales (Haptophyceae).</title>
        <authorList>
            <person name="Hovde B.T."/>
            <person name="Deodato C.R."/>
            <person name="Hunsperger H.M."/>
            <person name="Ryken S.A."/>
            <person name="Yost W."/>
            <person name="Jha R.K."/>
            <person name="Patterson J."/>
            <person name="Monnat R.J. Jr."/>
            <person name="Barlow S.B."/>
            <person name="Starkenburg S.R."/>
            <person name="Cattolico R.A."/>
        </authorList>
    </citation>
    <scope>NUCLEOTIDE SEQUENCE</scope>
    <source>
        <strain evidence="9">CCMP291</strain>
    </source>
</reference>
<comment type="subcellular location">
    <subcellularLocation>
        <location evidence="4 5">Nucleus</location>
    </subcellularLocation>
</comment>
<evidence type="ECO:0000256" key="1">
    <source>
        <dbReference type="ARBA" id="ARBA00023125"/>
    </source>
</evidence>
<dbReference type="GO" id="GO:0005634">
    <property type="term" value="C:nucleus"/>
    <property type="evidence" value="ECO:0007669"/>
    <property type="project" value="UniProtKB-SubCell"/>
</dbReference>
<keyword evidence="2 4" id="KW-0371">Homeobox</keyword>
<dbReference type="Proteomes" id="UP000037460">
    <property type="component" value="Unassembled WGS sequence"/>
</dbReference>
<organism evidence="8 9">
    <name type="scientific">Chrysochromulina tobinii</name>
    <dbReference type="NCBI Taxonomy" id="1460289"/>
    <lineage>
        <taxon>Eukaryota</taxon>
        <taxon>Haptista</taxon>
        <taxon>Haptophyta</taxon>
        <taxon>Prymnesiophyceae</taxon>
        <taxon>Prymnesiales</taxon>
        <taxon>Chrysochromulinaceae</taxon>
        <taxon>Chrysochromulina</taxon>
    </lineage>
</organism>
<dbReference type="GO" id="GO:0000981">
    <property type="term" value="F:DNA-binding transcription factor activity, RNA polymerase II-specific"/>
    <property type="evidence" value="ECO:0007669"/>
    <property type="project" value="TreeGrafter"/>
</dbReference>